<name>A0ABQ9MDB8_HEVBR</name>
<gene>
    <name evidence="1" type="ORF">P3X46_012262</name>
</gene>
<reference evidence="1" key="1">
    <citation type="journal article" date="2023" name="Plant Biotechnol. J.">
        <title>Chromosome-level wild Hevea brasiliensis genome provides new tools for genomic-assisted breeding and valuable loci to elevate rubber yield.</title>
        <authorList>
            <person name="Cheng H."/>
            <person name="Song X."/>
            <person name="Hu Y."/>
            <person name="Wu T."/>
            <person name="Yang Q."/>
            <person name="An Z."/>
            <person name="Feng S."/>
            <person name="Deng Z."/>
            <person name="Wu W."/>
            <person name="Zeng X."/>
            <person name="Tu M."/>
            <person name="Wang X."/>
            <person name="Huang H."/>
        </authorList>
    </citation>
    <scope>NUCLEOTIDE SEQUENCE</scope>
    <source>
        <strain evidence="1">MT/VB/25A 57/8</strain>
    </source>
</reference>
<evidence type="ECO:0008006" key="3">
    <source>
        <dbReference type="Google" id="ProtNLM"/>
    </source>
</evidence>
<keyword evidence="2" id="KW-1185">Reference proteome</keyword>
<evidence type="ECO:0000313" key="1">
    <source>
        <dbReference type="EMBL" id="KAJ9177006.1"/>
    </source>
</evidence>
<sequence>MNIDECGTHRKLQLQELKAIRNDANENMTIYKVRTKAFHNRRLRLKEFKVGERVLLYNSRLRLFLGKLHSRWLGPYIITNVYDYGVVEIKSEATKKIFKVNGHRLKPYYEKFQEQKSDEVILEIPS</sequence>
<proteinExistence type="predicted"/>
<dbReference type="EMBL" id="JARPOI010000007">
    <property type="protein sequence ID" value="KAJ9177006.1"/>
    <property type="molecule type" value="Genomic_DNA"/>
</dbReference>
<comment type="caution">
    <text evidence="1">The sequence shown here is derived from an EMBL/GenBank/DDBJ whole genome shotgun (WGS) entry which is preliminary data.</text>
</comment>
<protein>
    <recommendedName>
        <fullName evidence="3">Reverse transcriptase domain-containing protein</fullName>
    </recommendedName>
</protein>
<accession>A0ABQ9MDB8</accession>
<dbReference type="Proteomes" id="UP001174677">
    <property type="component" value="Chromosome 7"/>
</dbReference>
<organism evidence="1 2">
    <name type="scientific">Hevea brasiliensis</name>
    <name type="common">Para rubber tree</name>
    <name type="synonym">Siphonia brasiliensis</name>
    <dbReference type="NCBI Taxonomy" id="3981"/>
    <lineage>
        <taxon>Eukaryota</taxon>
        <taxon>Viridiplantae</taxon>
        <taxon>Streptophyta</taxon>
        <taxon>Embryophyta</taxon>
        <taxon>Tracheophyta</taxon>
        <taxon>Spermatophyta</taxon>
        <taxon>Magnoliopsida</taxon>
        <taxon>eudicotyledons</taxon>
        <taxon>Gunneridae</taxon>
        <taxon>Pentapetalae</taxon>
        <taxon>rosids</taxon>
        <taxon>fabids</taxon>
        <taxon>Malpighiales</taxon>
        <taxon>Euphorbiaceae</taxon>
        <taxon>Crotonoideae</taxon>
        <taxon>Micrandreae</taxon>
        <taxon>Hevea</taxon>
    </lineage>
</organism>
<evidence type="ECO:0000313" key="2">
    <source>
        <dbReference type="Proteomes" id="UP001174677"/>
    </source>
</evidence>